<proteinExistence type="predicted"/>
<reference evidence="3 4" key="1">
    <citation type="submission" date="2021-06" db="EMBL/GenBank/DDBJ databases">
        <title>Caerostris darwini draft genome.</title>
        <authorList>
            <person name="Kono N."/>
            <person name="Arakawa K."/>
        </authorList>
    </citation>
    <scope>NUCLEOTIDE SEQUENCE [LARGE SCALE GENOMIC DNA]</scope>
</reference>
<dbReference type="Proteomes" id="UP001054837">
    <property type="component" value="Unassembled WGS sequence"/>
</dbReference>
<keyword evidence="4" id="KW-1185">Reference proteome</keyword>
<evidence type="ECO:0000256" key="1">
    <source>
        <dbReference type="ARBA" id="ARBA00022737"/>
    </source>
</evidence>
<sequence length="1158" mass="130035">MAELQAVKDIPYAIQSGRLVVRKQVFEHLEDVAKKNAQPQALKSICKLLQITLPRYADRKSTKIVDNFVKCLLQSQSSSVPFLIKTITDVAETYKNVQSTKAVGHICFAAFSWSCHVANTLFSGHASDTSDVQTLINSQALLLYSITEAQSNFLNKKSYRCSTNLWKQSTIVIDEYLVYFKKIPESQASLVLIGFFVKYLVETKSKDALLNLKDQAIQMLCKVVVGSKTKPLPHVLETCSSLLRQITHNEFKTFILPALQKVLLRNPEIIFETVYTIISGVSLDLSQYALDLGKSIGTHLHSKEDQCREHAVIASKCLAQQCSSSQAIKDLLEHYFAILNGSEGKLTVVTQRLGVISGIGNLSYNIVTGATSIQALCEFATDNFISILKHEVHEGTVIHSIAMLSLWCSKFTMNVPSNLIELFQNGLTQKTSTFAIRNSYILCMNNAFHGNTLHQAIDLIPLLEKTYNKALAQPTQTNAVIEGLSVFSLFLKLYSFDTESETALKNIMNIDVNKLPFLTEKFLTSCSDEALLSVMYVVEKLIMDHGHDLAGSSSSLNKTILYIITRPVYKVRTQASVHLKKMLSALGGTTVACSLLKEFPSFVETLKVKKNTKSDENEAESDNEINIQILQSCLFALCSASNLQKEDIHQICLEVLIPCHVDVIYKSNPILWQKIITKLQLKPVDFIKEVKDTLITLILDDGEASEVIIQARLNALQTLVKLQPKEVVPDVVSYSITILKDPSFGQVTKEEYNIFNTPEGELYNTSVIENLKEDSKHTKNIKRESKLYSYKEQLEEIELKKEIEAKKRAKGQVKEPELTKKQLEAKKAQLEKESEIRAKIRQLDYHFQSALKKLEAVIEANAPALGIYVKDLTSVLISLFSSPLCAYKTTRMYVNLSRVVSAGILITWGKPIAYATLRLLTTACDLESSWTEIDLDEAVTKIIRFLYLNTCKQATGGYDEQLISQATKNHLSAPGFSYCFPLMRCLLLTRSSNLPLLEQILCIISEHSEIREMDHSIDKVYQDCVPTIDMFEILIKVICQTTGQYQKYAIDTLIKTCEAASGDIDCSCAEMPEINVLLSALLLSENKARLAALLGLKSLQDILPNPETDYENGMQVMQRVFVACFDPVEENKQIAEELWKDLGFSKHLIYALQYWMIL</sequence>
<dbReference type="GO" id="GO:0019887">
    <property type="term" value="F:protein kinase regulator activity"/>
    <property type="evidence" value="ECO:0007669"/>
    <property type="project" value="TreeGrafter"/>
</dbReference>
<dbReference type="PANTHER" id="PTHR23346">
    <property type="entry name" value="TRANSLATIONAL ACTIVATOR GCN1-RELATED"/>
    <property type="match status" value="1"/>
</dbReference>
<accession>A0AAV4PJX4</accession>
<evidence type="ECO:0000313" key="4">
    <source>
        <dbReference type="Proteomes" id="UP001054837"/>
    </source>
</evidence>
<keyword evidence="3" id="KW-0808">Transferase</keyword>
<organism evidence="3 4">
    <name type="scientific">Caerostris darwini</name>
    <dbReference type="NCBI Taxonomy" id="1538125"/>
    <lineage>
        <taxon>Eukaryota</taxon>
        <taxon>Metazoa</taxon>
        <taxon>Ecdysozoa</taxon>
        <taxon>Arthropoda</taxon>
        <taxon>Chelicerata</taxon>
        <taxon>Arachnida</taxon>
        <taxon>Araneae</taxon>
        <taxon>Araneomorphae</taxon>
        <taxon>Entelegynae</taxon>
        <taxon>Araneoidea</taxon>
        <taxon>Araneidae</taxon>
        <taxon>Caerostris</taxon>
    </lineage>
</organism>
<gene>
    <name evidence="3" type="primary">GCN1</name>
    <name evidence="3" type="ORF">CDAR_279981</name>
</gene>
<keyword evidence="3" id="KW-0418">Kinase</keyword>
<evidence type="ECO:0000259" key="2">
    <source>
        <dbReference type="Pfam" id="PF24993"/>
    </source>
</evidence>
<dbReference type="PANTHER" id="PTHR23346:SF7">
    <property type="entry name" value="STALLED RIBOSOME SENSOR GCN1"/>
    <property type="match status" value="1"/>
</dbReference>
<dbReference type="AlphaFoldDB" id="A0AAV4PJX4"/>
<feature type="domain" description="Stalled ribosome sensor GCN1-like N-terminal" evidence="2">
    <location>
        <begin position="213"/>
        <end position="346"/>
    </location>
</feature>
<dbReference type="GO" id="GO:0006417">
    <property type="term" value="P:regulation of translation"/>
    <property type="evidence" value="ECO:0007669"/>
    <property type="project" value="TreeGrafter"/>
</dbReference>
<dbReference type="GO" id="GO:0034198">
    <property type="term" value="P:cellular response to amino acid starvation"/>
    <property type="evidence" value="ECO:0007669"/>
    <property type="project" value="TreeGrafter"/>
</dbReference>
<dbReference type="Pfam" id="PF24993">
    <property type="entry name" value="GNC1_N"/>
    <property type="match status" value="1"/>
</dbReference>
<dbReference type="InterPro" id="IPR056810">
    <property type="entry name" value="GNC1-like_N"/>
</dbReference>
<protein>
    <submittedName>
        <fullName evidence="3">EIF-2-alpha kinase activator GCN1</fullName>
    </submittedName>
</protein>
<keyword evidence="1" id="KW-0677">Repeat</keyword>
<evidence type="ECO:0000313" key="3">
    <source>
        <dbReference type="EMBL" id="GIX96453.1"/>
    </source>
</evidence>
<comment type="caution">
    <text evidence="3">The sequence shown here is derived from an EMBL/GenBank/DDBJ whole genome shotgun (WGS) entry which is preliminary data.</text>
</comment>
<dbReference type="EMBL" id="BPLQ01002920">
    <property type="protein sequence ID" value="GIX96453.1"/>
    <property type="molecule type" value="Genomic_DNA"/>
</dbReference>
<dbReference type="GO" id="GO:0005829">
    <property type="term" value="C:cytosol"/>
    <property type="evidence" value="ECO:0007669"/>
    <property type="project" value="TreeGrafter"/>
</dbReference>
<name>A0AAV4PJX4_9ARAC</name>
<dbReference type="SUPFAM" id="SSF48371">
    <property type="entry name" value="ARM repeat"/>
    <property type="match status" value="1"/>
</dbReference>
<dbReference type="InterPro" id="IPR016024">
    <property type="entry name" value="ARM-type_fold"/>
</dbReference>
<dbReference type="GO" id="GO:0016301">
    <property type="term" value="F:kinase activity"/>
    <property type="evidence" value="ECO:0007669"/>
    <property type="project" value="UniProtKB-KW"/>
</dbReference>